<evidence type="ECO:0000313" key="2">
    <source>
        <dbReference type="Proteomes" id="UP000053557"/>
    </source>
</evidence>
<gene>
    <name evidence="1" type="ORF">ATW55_15525</name>
</gene>
<dbReference type="AlphaFoldDB" id="A0A101XP01"/>
<dbReference type="EMBL" id="LPVJ01000069">
    <property type="protein sequence ID" value="KUO94900.1"/>
    <property type="molecule type" value="Genomic_DNA"/>
</dbReference>
<name>A0A101XP01_9BACL</name>
<comment type="caution">
    <text evidence="1">The sequence shown here is derived from an EMBL/GenBank/DDBJ whole genome shotgun (WGS) entry which is preliminary data.</text>
</comment>
<protein>
    <submittedName>
        <fullName evidence="1">Uncharacterized protein</fullName>
    </submittedName>
</protein>
<organism evidence="1 2">
    <name type="scientific">Ferroacidibacillus organovorans</name>
    <dbReference type="NCBI Taxonomy" id="1765683"/>
    <lineage>
        <taxon>Bacteria</taxon>
        <taxon>Bacillati</taxon>
        <taxon>Bacillota</taxon>
        <taxon>Bacilli</taxon>
        <taxon>Bacillales</taxon>
        <taxon>Alicyclobacillaceae</taxon>
        <taxon>Ferroacidibacillus</taxon>
    </lineage>
</organism>
<reference evidence="1 2" key="1">
    <citation type="submission" date="2015-12" db="EMBL/GenBank/DDBJ databases">
        <title>Draft genome sequence of Acidibacillus ferrooxidans ITV001, isolated from a chalcopyrite acid mine drainage site in Brazil.</title>
        <authorList>
            <person name="Dall'Agnol H."/>
            <person name="Nancucheo I."/>
            <person name="Johnson B."/>
            <person name="Oliveira R."/>
            <person name="Leite L."/>
            <person name="Pylro V."/>
            <person name="Nunes G.L."/>
            <person name="Tzotzos G."/>
            <person name="Fernandes G.R."/>
            <person name="Dutra J."/>
            <person name="Orellana S.C."/>
            <person name="Oliveira G."/>
        </authorList>
    </citation>
    <scope>NUCLEOTIDE SEQUENCE [LARGE SCALE GENOMIC DNA]</scope>
    <source>
        <strain evidence="2">ITV01</strain>
    </source>
</reference>
<accession>A0A101XP01</accession>
<keyword evidence="2" id="KW-1185">Reference proteome</keyword>
<evidence type="ECO:0000313" key="1">
    <source>
        <dbReference type="EMBL" id="KUO94900.1"/>
    </source>
</evidence>
<dbReference type="OrthoDB" id="5770817at2"/>
<proteinExistence type="predicted"/>
<dbReference type="Proteomes" id="UP000053557">
    <property type="component" value="Unassembled WGS sequence"/>
</dbReference>
<sequence length="85" mass="9844">MLWSEVRELFPNQFVLVQALKSHQDGNKLNVDEMAVIRPIPDPHEATRELLKSKNENFVYHTGKTKMVMEIVSRVGFRGAYSQEN</sequence>